<organism evidence="2 3">
    <name type="scientific">Quadrisphaera setariae</name>
    <dbReference type="NCBI Taxonomy" id="2593304"/>
    <lineage>
        <taxon>Bacteria</taxon>
        <taxon>Bacillati</taxon>
        <taxon>Actinomycetota</taxon>
        <taxon>Actinomycetes</taxon>
        <taxon>Kineosporiales</taxon>
        <taxon>Kineosporiaceae</taxon>
        <taxon>Quadrisphaera</taxon>
    </lineage>
</organism>
<keyword evidence="1" id="KW-0812">Transmembrane</keyword>
<evidence type="ECO:0000313" key="3">
    <source>
        <dbReference type="Proteomes" id="UP000321234"/>
    </source>
</evidence>
<name>A0A5C8ZLU5_9ACTN</name>
<dbReference type="AlphaFoldDB" id="A0A5C8ZLU5"/>
<feature type="transmembrane region" description="Helical" evidence="1">
    <location>
        <begin position="12"/>
        <end position="43"/>
    </location>
</feature>
<evidence type="ECO:0000256" key="1">
    <source>
        <dbReference type="SAM" id="Phobius"/>
    </source>
</evidence>
<keyword evidence="3" id="KW-1185">Reference proteome</keyword>
<sequence>MTNAVPASWAAALAGLLLAIAGIAGGFGGLVAALVLGVVGWLIGAQVEGRIDVLSALGRRGRG</sequence>
<accession>A0A5C8ZLU5</accession>
<dbReference type="EMBL" id="VKAC01000001">
    <property type="protein sequence ID" value="TXR57956.1"/>
    <property type="molecule type" value="Genomic_DNA"/>
</dbReference>
<gene>
    <name evidence="2" type="ORF">FMM08_01655</name>
</gene>
<protein>
    <submittedName>
        <fullName evidence="2">DUF2273 domain-containing protein</fullName>
    </submittedName>
</protein>
<keyword evidence="1" id="KW-0472">Membrane</keyword>
<proteinExistence type="predicted"/>
<dbReference type="RefSeq" id="WP_147924567.1">
    <property type="nucleotide sequence ID" value="NZ_VKAC01000001.1"/>
</dbReference>
<comment type="caution">
    <text evidence="2">The sequence shown here is derived from an EMBL/GenBank/DDBJ whole genome shotgun (WGS) entry which is preliminary data.</text>
</comment>
<evidence type="ECO:0000313" key="2">
    <source>
        <dbReference type="EMBL" id="TXR57956.1"/>
    </source>
</evidence>
<reference evidence="2 3" key="1">
    <citation type="submission" date="2019-07" db="EMBL/GenBank/DDBJ databases">
        <title>Quadrisphaera sp. strain DD2A genome sequencing and assembly.</title>
        <authorList>
            <person name="Kim I."/>
        </authorList>
    </citation>
    <scope>NUCLEOTIDE SEQUENCE [LARGE SCALE GENOMIC DNA]</scope>
    <source>
        <strain evidence="2 3">DD2A</strain>
    </source>
</reference>
<keyword evidence="1" id="KW-1133">Transmembrane helix</keyword>
<dbReference type="Proteomes" id="UP000321234">
    <property type="component" value="Unassembled WGS sequence"/>
</dbReference>